<dbReference type="Gene3D" id="3.30.70.270">
    <property type="match status" value="2"/>
</dbReference>
<proteinExistence type="inferred from homology"/>
<dbReference type="Gene3D" id="3.10.20.370">
    <property type="match status" value="1"/>
</dbReference>
<dbReference type="InterPro" id="IPR043502">
    <property type="entry name" value="DNA/RNA_pol_sf"/>
</dbReference>
<dbReference type="InterPro" id="IPR041577">
    <property type="entry name" value="RT_RNaseH_2"/>
</dbReference>
<name>A0A9Q1FSP2_SYNKA</name>
<dbReference type="Pfam" id="PF17919">
    <property type="entry name" value="RT_RNaseH_2"/>
    <property type="match status" value="1"/>
</dbReference>
<evidence type="ECO:0000256" key="2">
    <source>
        <dbReference type="ARBA" id="ARBA00012180"/>
    </source>
</evidence>
<dbReference type="SUPFAM" id="SSF56672">
    <property type="entry name" value="DNA/RNA polymerases"/>
    <property type="match status" value="1"/>
</dbReference>
<accession>A0A9Q1FSP2</accession>
<comment type="similarity">
    <text evidence="1">Belongs to the beta type-B retroviral polymerase family. HERV class-II K(HML-2) pol subfamily.</text>
</comment>
<evidence type="ECO:0000256" key="1">
    <source>
        <dbReference type="ARBA" id="ARBA00010879"/>
    </source>
</evidence>
<dbReference type="AlphaFoldDB" id="A0A9Q1FSP2"/>
<dbReference type="FunFam" id="3.10.20.370:FF:000001">
    <property type="entry name" value="Retrovirus-related Pol polyprotein from transposon 17.6-like protein"/>
    <property type="match status" value="1"/>
</dbReference>
<protein>
    <recommendedName>
        <fullName evidence="2">ribonuclease H</fullName>
        <ecNumber evidence="2">3.1.26.4</ecNumber>
    </recommendedName>
</protein>
<reference evidence="4" key="1">
    <citation type="journal article" date="2023" name="Science">
        <title>Genome structures resolve the early diversification of teleost fishes.</title>
        <authorList>
            <person name="Parey E."/>
            <person name="Louis A."/>
            <person name="Montfort J."/>
            <person name="Bouchez O."/>
            <person name="Roques C."/>
            <person name="Iampietro C."/>
            <person name="Lluch J."/>
            <person name="Castinel A."/>
            <person name="Donnadieu C."/>
            <person name="Desvignes T."/>
            <person name="Floi Bucao C."/>
            <person name="Jouanno E."/>
            <person name="Wen M."/>
            <person name="Mejri S."/>
            <person name="Dirks R."/>
            <person name="Jansen H."/>
            <person name="Henkel C."/>
            <person name="Chen W.J."/>
            <person name="Zahm M."/>
            <person name="Cabau C."/>
            <person name="Klopp C."/>
            <person name="Thompson A.W."/>
            <person name="Robinson-Rechavi M."/>
            <person name="Braasch I."/>
            <person name="Lecointre G."/>
            <person name="Bobe J."/>
            <person name="Postlethwait J.H."/>
            <person name="Berthelot C."/>
            <person name="Roest Crollius H."/>
            <person name="Guiguen Y."/>
        </authorList>
    </citation>
    <scope>NUCLEOTIDE SEQUENCE</scope>
    <source>
        <strain evidence="4">WJC10195</strain>
    </source>
</reference>
<evidence type="ECO:0000259" key="3">
    <source>
        <dbReference type="PROSITE" id="PS50878"/>
    </source>
</evidence>
<dbReference type="PANTHER" id="PTHR37984:SF15">
    <property type="entry name" value="INTEGRASE CATALYTIC DOMAIN-CONTAINING PROTEIN"/>
    <property type="match status" value="1"/>
</dbReference>
<dbReference type="Pfam" id="PF00078">
    <property type="entry name" value="RVT_1"/>
    <property type="match status" value="1"/>
</dbReference>
<dbReference type="EMBL" id="JAINUF010000004">
    <property type="protein sequence ID" value="KAJ8365040.1"/>
    <property type="molecule type" value="Genomic_DNA"/>
</dbReference>
<dbReference type="InterPro" id="IPR000477">
    <property type="entry name" value="RT_dom"/>
</dbReference>
<keyword evidence="5" id="KW-1185">Reference proteome</keyword>
<dbReference type="Proteomes" id="UP001152622">
    <property type="component" value="Chromosome 4"/>
</dbReference>
<dbReference type="OrthoDB" id="775972at2759"/>
<feature type="domain" description="Reverse transcriptase" evidence="3">
    <location>
        <begin position="150"/>
        <end position="338"/>
    </location>
</feature>
<dbReference type="Gene3D" id="3.10.10.10">
    <property type="entry name" value="HIV Type 1 Reverse Transcriptase, subunit A, domain 1"/>
    <property type="match status" value="1"/>
</dbReference>
<dbReference type="GO" id="GO:0004523">
    <property type="term" value="F:RNA-DNA hybrid ribonuclease activity"/>
    <property type="evidence" value="ECO:0007669"/>
    <property type="project" value="UniProtKB-EC"/>
</dbReference>
<evidence type="ECO:0000313" key="4">
    <source>
        <dbReference type="EMBL" id="KAJ8365040.1"/>
    </source>
</evidence>
<organism evidence="4 5">
    <name type="scientific">Synaphobranchus kaupii</name>
    <name type="common">Kaup's arrowtooth eel</name>
    <dbReference type="NCBI Taxonomy" id="118154"/>
    <lineage>
        <taxon>Eukaryota</taxon>
        <taxon>Metazoa</taxon>
        <taxon>Chordata</taxon>
        <taxon>Craniata</taxon>
        <taxon>Vertebrata</taxon>
        <taxon>Euteleostomi</taxon>
        <taxon>Actinopterygii</taxon>
        <taxon>Neopterygii</taxon>
        <taxon>Teleostei</taxon>
        <taxon>Anguilliformes</taxon>
        <taxon>Synaphobranchidae</taxon>
        <taxon>Synaphobranchus</taxon>
    </lineage>
</organism>
<gene>
    <name evidence="4" type="ORF">SKAU_G00138710</name>
</gene>
<sequence>MGAAVSFLNLGTYRKLSSHVPLQRPSTRLCGYGNSKIEIVGTLQMPVRYGTRYLPSFTFHVAQRGASLLGLDLFIGLGFSMRDNSGAAILHVSPTVRHEWPALFDGLGCLTTFTHRPLVNPAVAPVIQPLRHLPLSCRDGVAAELTSLLEKGIIEPINAAPWISNLVVAKKKTGGLRICVELRQVNKAVIPDKYPLPTAEELTTVFHGSTVFSKLDLPQGYLQVPLHPASRDLTAFVTHAGVFRYTRMPFGLSSAPSCFQKVMSTILAGVPGVAMYLDDIVVHGPDRPTHDALSTVDFIGFRLSAEGITPLSSNVEAIQRIPELTSASQVASFLGMTAYYLRFLPHYSQTTAPLCQLLRKEEPWDWSPACAEAFCTLKAQLTSPPVLAHFNLSGPTLLTCDASAAAIGAVLSQVQDGTERPTAFASRALTPTEQRYSVGECEALACVWAC</sequence>
<dbReference type="PANTHER" id="PTHR37984">
    <property type="entry name" value="PROTEIN CBG26694"/>
    <property type="match status" value="1"/>
</dbReference>
<comment type="caution">
    <text evidence="4">The sequence shown here is derived from an EMBL/GenBank/DDBJ whole genome shotgun (WGS) entry which is preliminary data.</text>
</comment>
<dbReference type="InterPro" id="IPR050951">
    <property type="entry name" value="Retrovirus_Pol_polyprotein"/>
</dbReference>
<dbReference type="CDD" id="cd01647">
    <property type="entry name" value="RT_LTR"/>
    <property type="match status" value="1"/>
</dbReference>
<dbReference type="PROSITE" id="PS50878">
    <property type="entry name" value="RT_POL"/>
    <property type="match status" value="1"/>
</dbReference>
<dbReference type="FunFam" id="3.30.70.270:FF:000026">
    <property type="entry name" value="Transposon Ty3-G Gag-Pol polyprotein"/>
    <property type="match status" value="1"/>
</dbReference>
<dbReference type="EC" id="3.1.26.4" evidence="2"/>
<dbReference type="InterPro" id="IPR043128">
    <property type="entry name" value="Rev_trsase/Diguanyl_cyclase"/>
</dbReference>
<evidence type="ECO:0000313" key="5">
    <source>
        <dbReference type="Proteomes" id="UP001152622"/>
    </source>
</evidence>